<dbReference type="Pfam" id="PF13537">
    <property type="entry name" value="GATase_7"/>
    <property type="match status" value="1"/>
</dbReference>
<dbReference type="GO" id="GO:0005829">
    <property type="term" value="C:cytosol"/>
    <property type="evidence" value="ECO:0007669"/>
    <property type="project" value="TreeGrafter"/>
</dbReference>
<evidence type="ECO:0000259" key="9">
    <source>
        <dbReference type="PROSITE" id="PS51278"/>
    </source>
</evidence>
<evidence type="ECO:0000256" key="5">
    <source>
        <dbReference type="ARBA" id="ARBA00022840"/>
    </source>
</evidence>
<dbReference type="Gene3D" id="3.60.20.10">
    <property type="entry name" value="Glutamine Phosphoribosylpyrophosphate, subunit 1, domain 1"/>
    <property type="match status" value="1"/>
</dbReference>
<dbReference type="AlphaFoldDB" id="A0A368VA31"/>
<dbReference type="InterPro" id="IPR051786">
    <property type="entry name" value="ASN_synthetase/amidase"/>
</dbReference>
<dbReference type="GO" id="GO:0006529">
    <property type="term" value="P:asparagine biosynthetic process"/>
    <property type="evidence" value="ECO:0007669"/>
    <property type="project" value="InterPro"/>
</dbReference>
<dbReference type="NCBIfam" id="TIGR01536">
    <property type="entry name" value="asn_synth_AEB"/>
    <property type="match status" value="1"/>
</dbReference>
<reference evidence="10 11" key="1">
    <citation type="submission" date="2018-07" db="EMBL/GenBank/DDBJ databases">
        <title>Freshwater and sediment microbial communities from various areas in North America, analyzing microbe dynamics in response to fracking.</title>
        <authorList>
            <person name="Lamendella R."/>
        </authorList>
    </citation>
    <scope>NUCLEOTIDE SEQUENCE [LARGE SCALE GENOMIC DNA]</scope>
    <source>
        <strain evidence="10 11">160A</strain>
    </source>
</reference>
<dbReference type="EC" id="6.3.5.4" evidence="3"/>
<gene>
    <name evidence="10" type="ORF">DFO77_10581</name>
</gene>
<evidence type="ECO:0000313" key="11">
    <source>
        <dbReference type="Proteomes" id="UP000252733"/>
    </source>
</evidence>
<dbReference type="PIRSF" id="PIRSF001589">
    <property type="entry name" value="Asn_synthetase_glu-h"/>
    <property type="match status" value="1"/>
</dbReference>
<comment type="catalytic activity">
    <reaction evidence="7">
        <text>L-aspartate + L-glutamine + ATP + H2O = L-asparagine + L-glutamate + AMP + diphosphate + H(+)</text>
        <dbReference type="Rhea" id="RHEA:12228"/>
        <dbReference type="ChEBI" id="CHEBI:15377"/>
        <dbReference type="ChEBI" id="CHEBI:15378"/>
        <dbReference type="ChEBI" id="CHEBI:29985"/>
        <dbReference type="ChEBI" id="CHEBI:29991"/>
        <dbReference type="ChEBI" id="CHEBI:30616"/>
        <dbReference type="ChEBI" id="CHEBI:33019"/>
        <dbReference type="ChEBI" id="CHEBI:58048"/>
        <dbReference type="ChEBI" id="CHEBI:58359"/>
        <dbReference type="ChEBI" id="CHEBI:456215"/>
        <dbReference type="EC" id="6.3.5.4"/>
    </reaction>
</comment>
<feature type="domain" description="Glutamine amidotransferase type-2" evidence="9">
    <location>
        <begin position="1"/>
        <end position="206"/>
    </location>
</feature>
<evidence type="ECO:0000256" key="3">
    <source>
        <dbReference type="ARBA" id="ARBA00012737"/>
    </source>
</evidence>
<dbReference type="Proteomes" id="UP000252733">
    <property type="component" value="Unassembled WGS sequence"/>
</dbReference>
<accession>A0A368VA31</accession>
<dbReference type="InterPro" id="IPR029055">
    <property type="entry name" value="Ntn_hydrolases_N"/>
</dbReference>
<dbReference type="CDD" id="cd01991">
    <property type="entry name" value="Asn_synthase_B_C"/>
    <property type="match status" value="1"/>
</dbReference>
<dbReference type="InterPro" id="IPR014729">
    <property type="entry name" value="Rossmann-like_a/b/a_fold"/>
</dbReference>
<proteinExistence type="inferred from homology"/>
<dbReference type="InterPro" id="IPR033738">
    <property type="entry name" value="AsnB_N"/>
</dbReference>
<dbReference type="PANTHER" id="PTHR43284">
    <property type="entry name" value="ASPARAGINE SYNTHETASE (GLUTAMINE-HYDROLYZING)"/>
    <property type="match status" value="1"/>
</dbReference>
<evidence type="ECO:0000256" key="6">
    <source>
        <dbReference type="ARBA" id="ARBA00022962"/>
    </source>
</evidence>
<evidence type="ECO:0000256" key="2">
    <source>
        <dbReference type="ARBA" id="ARBA00005752"/>
    </source>
</evidence>
<protein>
    <recommendedName>
        <fullName evidence="3">asparagine synthase (glutamine-hydrolyzing)</fullName>
        <ecNumber evidence="3">6.3.5.4</ecNumber>
    </recommendedName>
</protein>
<name>A0A368VA31_9BACT</name>
<feature type="binding site" evidence="8">
    <location>
        <begin position="360"/>
        <end position="361"/>
    </location>
    <ligand>
        <name>ATP</name>
        <dbReference type="ChEBI" id="CHEBI:30616"/>
    </ligand>
</feature>
<dbReference type="PROSITE" id="PS51278">
    <property type="entry name" value="GATASE_TYPE_2"/>
    <property type="match status" value="1"/>
</dbReference>
<dbReference type="CDD" id="cd00712">
    <property type="entry name" value="AsnB"/>
    <property type="match status" value="1"/>
</dbReference>
<dbReference type="InterPro" id="IPR001962">
    <property type="entry name" value="Asn_synthase"/>
</dbReference>
<comment type="caution">
    <text evidence="10">The sequence shown here is derived from an EMBL/GenBank/DDBJ whole genome shotgun (WGS) entry which is preliminary data.</text>
</comment>
<dbReference type="SUPFAM" id="SSF56235">
    <property type="entry name" value="N-terminal nucleophile aminohydrolases (Ntn hydrolases)"/>
    <property type="match status" value="1"/>
</dbReference>
<dbReference type="SUPFAM" id="SSF52402">
    <property type="entry name" value="Adenine nucleotide alpha hydrolases-like"/>
    <property type="match status" value="1"/>
</dbReference>
<sequence length="615" mass="71127">MNHNDEPVSEELCQKMTRVLAHRGPDGEGVWNSGAYGTGHRRLAVLDLSEAGHQPMVSRDGQLVLSYNGEIYNHREIREELKTEGYRFQGRSDTEVVLNALHCWGKEAILKFNGMFAFAAWFVQEQRLLLGRDRYGIKPLYYFDHPEVFLFGSEIKAIQQHPAYRFKVSADALTEYFSFQNIFSDLTLFEGVKLLPAGHFMEVRKGNSTPEKQKYWDFNFNPLSMSQTEAETELHRLFEQAVERQLVSDVEVGAYLSGGMDSGGITCVASRKFNNLKSFTAGFDLSSASGLELNFDERERSEYLSNLYKTEHYEVVLKAGDMERVMPELISHLEDLRVGQSYPNYYVSRLAGRFVKVCLSGAGGDELFAGYPWRYYHNTVNGYSNGFADQYFKYWQRLVPDQFRDSFFNGRIRPLIDYDRPARVFKDLLDEGHSDVADPKAYINSSLYFESKTFLHGLLLVEDKLSMAHGLETRLPFLDNDLVDFAMKVPVELKLRDWKNGNRINENDLTGKAFQFKSTTTDGKILLRQMLQRYVPEDYCNGRKQGFSAPDASWFKGESVDYIRRLLFDKNARLYEYIDADVAQKLMTDHLEGKENRRLLIWSLLSFEWWLRIFG</sequence>
<comment type="pathway">
    <text evidence="1">Amino-acid biosynthesis; L-asparagine biosynthesis; L-asparagine from L-aspartate (L-Gln route): step 1/1.</text>
</comment>
<keyword evidence="5 8" id="KW-0067">ATP-binding</keyword>
<organism evidence="10 11">
    <name type="scientific">Marinilabilia salmonicolor</name>
    <dbReference type="NCBI Taxonomy" id="989"/>
    <lineage>
        <taxon>Bacteria</taxon>
        <taxon>Pseudomonadati</taxon>
        <taxon>Bacteroidota</taxon>
        <taxon>Bacteroidia</taxon>
        <taxon>Marinilabiliales</taxon>
        <taxon>Marinilabiliaceae</taxon>
        <taxon>Marinilabilia</taxon>
    </lineage>
</organism>
<evidence type="ECO:0000256" key="8">
    <source>
        <dbReference type="PIRSR" id="PIRSR001589-2"/>
    </source>
</evidence>
<dbReference type="InterPro" id="IPR017932">
    <property type="entry name" value="GATase_2_dom"/>
</dbReference>
<comment type="similarity">
    <text evidence="2">Belongs to the asparagine synthetase family.</text>
</comment>
<evidence type="ECO:0000256" key="1">
    <source>
        <dbReference type="ARBA" id="ARBA00005187"/>
    </source>
</evidence>
<dbReference type="PANTHER" id="PTHR43284:SF1">
    <property type="entry name" value="ASPARAGINE SYNTHETASE"/>
    <property type="match status" value="1"/>
</dbReference>
<evidence type="ECO:0000256" key="7">
    <source>
        <dbReference type="ARBA" id="ARBA00048741"/>
    </source>
</evidence>
<evidence type="ECO:0000313" key="10">
    <source>
        <dbReference type="EMBL" id="RCW37573.1"/>
    </source>
</evidence>
<dbReference type="EMBL" id="QPIZ01000005">
    <property type="protein sequence ID" value="RCW37573.1"/>
    <property type="molecule type" value="Genomic_DNA"/>
</dbReference>
<dbReference type="GO" id="GO:0005524">
    <property type="term" value="F:ATP binding"/>
    <property type="evidence" value="ECO:0007669"/>
    <property type="project" value="UniProtKB-KW"/>
</dbReference>
<evidence type="ECO:0000256" key="4">
    <source>
        <dbReference type="ARBA" id="ARBA00022741"/>
    </source>
</evidence>
<keyword evidence="11" id="KW-1185">Reference proteome</keyword>
<dbReference type="InterPro" id="IPR006426">
    <property type="entry name" value="Asn_synth_AEB"/>
</dbReference>
<keyword evidence="6" id="KW-0315">Glutamine amidotransferase</keyword>
<dbReference type="GO" id="GO:0004066">
    <property type="term" value="F:asparagine synthase (glutamine-hydrolyzing) activity"/>
    <property type="evidence" value="ECO:0007669"/>
    <property type="project" value="UniProtKB-EC"/>
</dbReference>
<keyword evidence="4 8" id="KW-0547">Nucleotide-binding</keyword>
<feature type="binding site" evidence="8">
    <location>
        <position position="93"/>
    </location>
    <ligand>
        <name>L-glutamine</name>
        <dbReference type="ChEBI" id="CHEBI:58359"/>
    </ligand>
</feature>
<dbReference type="Pfam" id="PF00733">
    <property type="entry name" value="Asn_synthase"/>
    <property type="match status" value="1"/>
</dbReference>
<dbReference type="Gene3D" id="3.40.50.620">
    <property type="entry name" value="HUPs"/>
    <property type="match status" value="1"/>
</dbReference>